<evidence type="ECO:0000313" key="8">
    <source>
        <dbReference type="EMBL" id="QGG94280.1"/>
    </source>
</evidence>
<dbReference type="SUPFAM" id="SSF88659">
    <property type="entry name" value="Sigma3 and sigma4 domains of RNA polymerase sigma factors"/>
    <property type="match status" value="1"/>
</dbReference>
<keyword evidence="4" id="KW-0731">Sigma factor</keyword>
<organism evidence="8 9">
    <name type="scientific">Actinomarinicola tropica</name>
    <dbReference type="NCBI Taxonomy" id="2789776"/>
    <lineage>
        <taxon>Bacteria</taxon>
        <taxon>Bacillati</taxon>
        <taxon>Actinomycetota</taxon>
        <taxon>Acidimicrobiia</taxon>
        <taxon>Acidimicrobiales</taxon>
        <taxon>Iamiaceae</taxon>
        <taxon>Actinomarinicola</taxon>
    </lineage>
</organism>
<dbReference type="AlphaFoldDB" id="A0A5Q2RK94"/>
<dbReference type="PANTHER" id="PTHR30173">
    <property type="entry name" value="SIGMA 19 FACTOR"/>
    <property type="match status" value="1"/>
</dbReference>
<accession>A0A5Q2RK94</accession>
<keyword evidence="9" id="KW-1185">Reference proteome</keyword>
<keyword evidence="3" id="KW-0805">Transcription regulation</keyword>
<dbReference type="Pfam" id="PF04542">
    <property type="entry name" value="Sigma70_r2"/>
    <property type="match status" value="1"/>
</dbReference>
<dbReference type="InterPro" id="IPR013325">
    <property type="entry name" value="RNA_pol_sigma_r2"/>
</dbReference>
<dbReference type="GO" id="GO:0006352">
    <property type="term" value="P:DNA-templated transcription initiation"/>
    <property type="evidence" value="ECO:0007669"/>
    <property type="project" value="InterPro"/>
</dbReference>
<dbReference type="RefSeq" id="WP_153758386.1">
    <property type="nucleotide sequence ID" value="NZ_CP045851.1"/>
</dbReference>
<dbReference type="Pfam" id="PF08281">
    <property type="entry name" value="Sigma70_r4_2"/>
    <property type="match status" value="1"/>
</dbReference>
<dbReference type="Gene3D" id="1.10.1740.10">
    <property type="match status" value="1"/>
</dbReference>
<dbReference type="InterPro" id="IPR032710">
    <property type="entry name" value="NTF2-like_dom_sf"/>
</dbReference>
<evidence type="ECO:0000259" key="7">
    <source>
        <dbReference type="Pfam" id="PF08281"/>
    </source>
</evidence>
<dbReference type="KEGG" id="atq:GH723_03735"/>
<evidence type="ECO:0000259" key="6">
    <source>
        <dbReference type="Pfam" id="PF04542"/>
    </source>
</evidence>
<proteinExistence type="inferred from homology"/>
<dbReference type="EMBL" id="CP045851">
    <property type="protein sequence ID" value="QGG94280.1"/>
    <property type="molecule type" value="Genomic_DNA"/>
</dbReference>
<evidence type="ECO:0000256" key="2">
    <source>
        <dbReference type="ARBA" id="ARBA00011344"/>
    </source>
</evidence>
<evidence type="ECO:0000256" key="4">
    <source>
        <dbReference type="ARBA" id="ARBA00023082"/>
    </source>
</evidence>
<evidence type="ECO:0000256" key="5">
    <source>
        <dbReference type="ARBA" id="ARBA00023163"/>
    </source>
</evidence>
<dbReference type="SUPFAM" id="SSF88946">
    <property type="entry name" value="Sigma2 domain of RNA polymerase sigma factors"/>
    <property type="match status" value="1"/>
</dbReference>
<protein>
    <submittedName>
        <fullName evidence="8">Sigma-70 family RNA polymerase sigma factor</fullName>
    </submittedName>
</protein>
<dbReference type="PANTHER" id="PTHR30173:SF43">
    <property type="entry name" value="ECF RNA POLYMERASE SIGMA FACTOR SIGI-RELATED"/>
    <property type="match status" value="1"/>
</dbReference>
<evidence type="ECO:0000256" key="3">
    <source>
        <dbReference type="ARBA" id="ARBA00023015"/>
    </source>
</evidence>
<dbReference type="InterPro" id="IPR036388">
    <property type="entry name" value="WH-like_DNA-bd_sf"/>
</dbReference>
<dbReference type="GO" id="GO:0003677">
    <property type="term" value="F:DNA binding"/>
    <property type="evidence" value="ECO:0007669"/>
    <property type="project" value="InterPro"/>
</dbReference>
<dbReference type="InterPro" id="IPR014284">
    <property type="entry name" value="RNA_pol_sigma-70_dom"/>
</dbReference>
<dbReference type="GO" id="GO:0016987">
    <property type="term" value="F:sigma factor activity"/>
    <property type="evidence" value="ECO:0007669"/>
    <property type="project" value="UniProtKB-KW"/>
</dbReference>
<dbReference type="InterPro" id="IPR007627">
    <property type="entry name" value="RNA_pol_sigma70_r2"/>
</dbReference>
<dbReference type="SUPFAM" id="SSF54427">
    <property type="entry name" value="NTF2-like"/>
    <property type="match status" value="1"/>
</dbReference>
<reference evidence="8 9" key="1">
    <citation type="submission" date="2019-11" db="EMBL/GenBank/DDBJ databases">
        <authorList>
            <person name="He Y."/>
        </authorList>
    </citation>
    <scope>NUCLEOTIDE SEQUENCE [LARGE SCALE GENOMIC DNA]</scope>
    <source>
        <strain evidence="8 9">SCSIO 58843</strain>
    </source>
</reference>
<dbReference type="Gene3D" id="1.10.10.10">
    <property type="entry name" value="Winged helix-like DNA-binding domain superfamily/Winged helix DNA-binding domain"/>
    <property type="match status" value="1"/>
</dbReference>
<dbReference type="NCBIfam" id="NF007214">
    <property type="entry name" value="PRK09636.1"/>
    <property type="match status" value="1"/>
</dbReference>
<comment type="similarity">
    <text evidence="1">Belongs to the sigma-70 factor family. ECF subfamily.</text>
</comment>
<dbReference type="Proteomes" id="UP000334019">
    <property type="component" value="Chromosome"/>
</dbReference>
<dbReference type="InterPro" id="IPR013249">
    <property type="entry name" value="RNA_pol_sigma70_r4_t2"/>
</dbReference>
<comment type="subunit">
    <text evidence="2">Interacts transiently with the RNA polymerase catalytic core formed by RpoA, RpoB, RpoC and RpoZ (2 alpha, 1 beta, 1 beta' and 1 omega subunit) to form the RNA polymerase holoenzyme that can initiate transcription.</text>
</comment>
<dbReference type="Gene3D" id="3.10.450.50">
    <property type="match status" value="1"/>
</dbReference>
<feature type="domain" description="RNA polymerase sigma factor 70 region 4 type 2" evidence="7">
    <location>
        <begin position="117"/>
        <end position="168"/>
    </location>
</feature>
<feature type="domain" description="RNA polymerase sigma-70 region 2" evidence="6">
    <location>
        <begin position="17"/>
        <end position="83"/>
    </location>
</feature>
<keyword evidence="5" id="KW-0804">Transcription</keyword>
<dbReference type="InterPro" id="IPR052704">
    <property type="entry name" value="ECF_Sigma-70_Domain"/>
</dbReference>
<evidence type="ECO:0000256" key="1">
    <source>
        <dbReference type="ARBA" id="ARBA00010641"/>
    </source>
</evidence>
<sequence>MADTDDGPREPEDDGAVARERRHLLNVGYRLLGSLTEAEDAVQETYARWYALSEEQRRAIESPVAWLTTVASRICLDQLKSARARRERYVGEWIPEPLPPLGFDLAERVTLDESVNMALLVVLEAMTPAERVAFILHDVFRYPFADIATVVGRSAEACRQLATSARRRVERSGRTGAPSAKDTAIVDAFRRAWEAQDVAALVDLLDPDATVVADGGGLVNAARRPITGGPRLARYLANLASKRDELGLELVETTVNGRPGLAGRIAGETVVVLAVGIEGARIRNLWVVVNPEKLSAWNASTPSR</sequence>
<name>A0A5Q2RK94_9ACTN</name>
<dbReference type="NCBIfam" id="TIGR02937">
    <property type="entry name" value="sigma70-ECF"/>
    <property type="match status" value="1"/>
</dbReference>
<evidence type="ECO:0000313" key="9">
    <source>
        <dbReference type="Proteomes" id="UP000334019"/>
    </source>
</evidence>
<dbReference type="InterPro" id="IPR013324">
    <property type="entry name" value="RNA_pol_sigma_r3/r4-like"/>
</dbReference>
<gene>
    <name evidence="8" type="ORF">GH723_03735</name>
</gene>